<name>A0AAN9T3B8_9HEMI</name>
<evidence type="ECO:0000256" key="1">
    <source>
        <dbReference type="SAM" id="MobiDB-lite"/>
    </source>
</evidence>
<dbReference type="AlphaFoldDB" id="A0AAN9T3B8"/>
<evidence type="ECO:0000313" key="3">
    <source>
        <dbReference type="Proteomes" id="UP001367676"/>
    </source>
</evidence>
<sequence length="290" mass="30629">MNRTANRDIQKMFIRNSNLLFKGLTGRSDPNIALCQNTTALAPQPVFAGYSLVGVYPCAVWKPAASALSAPSLTTSGHILEDTIVANCSCSGYLQSSQTIVATHPHPPTHPPPSQPPPPPGPIRAGRLASSVRSAPYPPVQLYNAPNSGLVEHCRCRAGAEELVVAAATAANATVAAEPATVSTATPPMLFVPFAFQTNYGSHHLTASPGATSLNLSNGNSISPSAPMASVAKGFEVGIFGPRSHIWQHLIRRQRSYNANEIKINFPMADSTELRSFLPSHTHSPLDAPA</sequence>
<organism evidence="2 3">
    <name type="scientific">Parthenolecanium corni</name>
    <dbReference type="NCBI Taxonomy" id="536013"/>
    <lineage>
        <taxon>Eukaryota</taxon>
        <taxon>Metazoa</taxon>
        <taxon>Ecdysozoa</taxon>
        <taxon>Arthropoda</taxon>
        <taxon>Hexapoda</taxon>
        <taxon>Insecta</taxon>
        <taxon>Pterygota</taxon>
        <taxon>Neoptera</taxon>
        <taxon>Paraneoptera</taxon>
        <taxon>Hemiptera</taxon>
        <taxon>Sternorrhyncha</taxon>
        <taxon>Coccoidea</taxon>
        <taxon>Coccidae</taxon>
        <taxon>Parthenolecanium</taxon>
    </lineage>
</organism>
<feature type="region of interest" description="Disordered" evidence="1">
    <location>
        <begin position="101"/>
        <end position="130"/>
    </location>
</feature>
<keyword evidence="3" id="KW-1185">Reference proteome</keyword>
<feature type="compositionally biased region" description="Pro residues" evidence="1">
    <location>
        <begin position="105"/>
        <end position="122"/>
    </location>
</feature>
<evidence type="ECO:0000313" key="2">
    <source>
        <dbReference type="EMBL" id="KAK7572019.1"/>
    </source>
</evidence>
<dbReference type="EMBL" id="JBBCAQ010000038">
    <property type="protein sequence ID" value="KAK7572019.1"/>
    <property type="molecule type" value="Genomic_DNA"/>
</dbReference>
<proteinExistence type="predicted"/>
<comment type="caution">
    <text evidence="2">The sequence shown here is derived from an EMBL/GenBank/DDBJ whole genome shotgun (WGS) entry which is preliminary data.</text>
</comment>
<accession>A0AAN9T3B8</accession>
<protein>
    <submittedName>
        <fullName evidence="2">Uncharacterized protein</fullName>
    </submittedName>
</protein>
<reference evidence="2 3" key="1">
    <citation type="submission" date="2024-03" db="EMBL/GenBank/DDBJ databases">
        <title>Adaptation during the transition from Ophiocordyceps entomopathogen to insect associate is accompanied by gene loss and intensified selection.</title>
        <authorList>
            <person name="Ward C.M."/>
            <person name="Onetto C.A."/>
            <person name="Borneman A.R."/>
        </authorList>
    </citation>
    <scope>NUCLEOTIDE SEQUENCE [LARGE SCALE GENOMIC DNA]</scope>
    <source>
        <strain evidence="2">AWRI1</strain>
        <tissue evidence="2">Single Adult Female</tissue>
    </source>
</reference>
<dbReference type="Proteomes" id="UP001367676">
    <property type="component" value="Unassembled WGS sequence"/>
</dbReference>
<gene>
    <name evidence="2" type="ORF">V9T40_014491</name>
</gene>